<evidence type="ECO:0000313" key="3">
    <source>
        <dbReference type="Proteomes" id="UP000250272"/>
    </source>
</evidence>
<dbReference type="EMBL" id="CP015101">
    <property type="protein sequence ID" value="ASJ05620.1"/>
    <property type="molecule type" value="Genomic_DNA"/>
</dbReference>
<accession>A0A2Z2MG59</accession>
<proteinExistence type="predicted"/>
<sequence length="91" mass="10631">MRRSKVEIIADILRSTNGTGATKTQIVYRANLNFKLATGYIRYLLKKGYLVEVVENNRRVYKATDKGQAFLREFFTITRELEDIFSMEKAF</sequence>
<gene>
    <name evidence="2" type="ORF">A3L01_09685</name>
</gene>
<organism evidence="2 3">
    <name type="scientific">Thermococcus barossii</name>
    <dbReference type="NCBI Taxonomy" id="54077"/>
    <lineage>
        <taxon>Archaea</taxon>
        <taxon>Methanobacteriati</taxon>
        <taxon>Methanobacteriota</taxon>
        <taxon>Thermococci</taxon>
        <taxon>Thermococcales</taxon>
        <taxon>Thermococcaceae</taxon>
        <taxon>Thermococcus</taxon>
    </lineage>
</organism>
<dbReference type="InterPro" id="IPR036390">
    <property type="entry name" value="WH_DNA-bd_sf"/>
</dbReference>
<dbReference type="Proteomes" id="UP000250272">
    <property type="component" value="Chromosome"/>
</dbReference>
<dbReference type="SUPFAM" id="SSF46785">
    <property type="entry name" value="Winged helix' DNA-binding domain"/>
    <property type="match status" value="1"/>
</dbReference>
<dbReference type="Gene3D" id="1.10.10.10">
    <property type="entry name" value="Winged helix-like DNA-binding domain superfamily/Winged helix DNA-binding domain"/>
    <property type="match status" value="1"/>
</dbReference>
<dbReference type="Pfam" id="PF14947">
    <property type="entry name" value="HTH_45"/>
    <property type="match status" value="1"/>
</dbReference>
<keyword evidence="3" id="KW-1185">Reference proteome</keyword>
<dbReference type="GeneID" id="33327049"/>
<protein>
    <recommendedName>
        <fullName evidence="1">ArnR1-like winged helix-turn-helix domain-containing protein</fullName>
    </recommendedName>
</protein>
<dbReference type="OrthoDB" id="140255at2157"/>
<dbReference type="RefSeq" id="WP_088865614.1">
    <property type="nucleotide sequence ID" value="NZ_CP015101.1"/>
</dbReference>
<name>A0A2Z2MG59_9EURY</name>
<dbReference type="KEGG" id="tbs:A3L01_09685"/>
<evidence type="ECO:0000259" key="1">
    <source>
        <dbReference type="Pfam" id="PF14947"/>
    </source>
</evidence>
<dbReference type="InterPro" id="IPR036388">
    <property type="entry name" value="WH-like_DNA-bd_sf"/>
</dbReference>
<feature type="domain" description="ArnR1-like winged helix-turn-helix" evidence="1">
    <location>
        <begin position="2"/>
        <end position="79"/>
    </location>
</feature>
<dbReference type="AlphaFoldDB" id="A0A2Z2MG59"/>
<reference evidence="2 3" key="1">
    <citation type="submission" date="2016-04" db="EMBL/GenBank/DDBJ databases">
        <title>Complete genome sequence of Thermococcus barossii type strain SHCK-94.</title>
        <authorList>
            <person name="Oger P.M."/>
        </authorList>
    </citation>
    <scope>NUCLEOTIDE SEQUENCE [LARGE SCALE GENOMIC DNA]</scope>
    <source>
        <strain evidence="2 3">SHCK-94</strain>
    </source>
</reference>
<evidence type="ECO:0000313" key="2">
    <source>
        <dbReference type="EMBL" id="ASJ05620.1"/>
    </source>
</evidence>
<dbReference type="InterPro" id="IPR038723">
    <property type="entry name" value="ArnR1-like_HTH"/>
</dbReference>